<evidence type="ECO:0000259" key="3">
    <source>
        <dbReference type="Pfam" id="PF11760"/>
    </source>
</evidence>
<feature type="domain" description="CobE/GbiG C-terminal" evidence="2">
    <location>
        <begin position="228"/>
        <end position="331"/>
    </location>
</feature>
<dbReference type="GO" id="GO:0009236">
    <property type="term" value="P:cobalamin biosynthetic process"/>
    <property type="evidence" value="ECO:0007669"/>
    <property type="project" value="InterPro"/>
</dbReference>
<dbReference type="InterPro" id="IPR002750">
    <property type="entry name" value="CobE/GbiG_C"/>
</dbReference>
<dbReference type="AlphaFoldDB" id="A0A1K1LF55"/>
<dbReference type="InterPro" id="IPR021744">
    <property type="entry name" value="CbiG_N"/>
</dbReference>
<evidence type="ECO:0000259" key="2">
    <source>
        <dbReference type="Pfam" id="PF01890"/>
    </source>
</evidence>
<dbReference type="InterPro" id="IPR052553">
    <property type="entry name" value="CbiG_hydrolase"/>
</dbReference>
<dbReference type="EMBL" id="LT630450">
    <property type="protein sequence ID" value="SFV73372.1"/>
    <property type="molecule type" value="Genomic_DNA"/>
</dbReference>
<feature type="domain" description="Cobalamin synthesis G N-terminal" evidence="3">
    <location>
        <begin position="68"/>
        <end position="139"/>
    </location>
</feature>
<dbReference type="InterPro" id="IPR036518">
    <property type="entry name" value="CobE/GbiG_C_sf"/>
</dbReference>
<evidence type="ECO:0000256" key="1">
    <source>
        <dbReference type="SAM" id="MobiDB-lite"/>
    </source>
</evidence>
<dbReference type="PANTHER" id="PTHR37477:SF1">
    <property type="entry name" value="COBALT-PRECORRIN-5A HYDROLASE"/>
    <property type="match status" value="1"/>
</dbReference>
<dbReference type="Gene3D" id="3.30.420.180">
    <property type="entry name" value="CobE/GbiG C-terminal domain"/>
    <property type="match status" value="1"/>
</dbReference>
<keyword evidence="5" id="KW-1185">Reference proteome</keyword>
<dbReference type="KEGG" id="dpg:DESPIGER_1532"/>
<protein>
    <submittedName>
        <fullName evidence="4">Cobalamin biosynthesis protein CbiG</fullName>
    </submittedName>
</protein>
<dbReference type="OrthoDB" id="9781023at2"/>
<organism evidence="4 5">
    <name type="scientific">Desulfovibrio piger</name>
    <dbReference type="NCBI Taxonomy" id="901"/>
    <lineage>
        <taxon>Bacteria</taxon>
        <taxon>Pseudomonadati</taxon>
        <taxon>Thermodesulfobacteriota</taxon>
        <taxon>Desulfovibrionia</taxon>
        <taxon>Desulfovibrionales</taxon>
        <taxon>Desulfovibrionaceae</taxon>
        <taxon>Desulfovibrio</taxon>
    </lineage>
</organism>
<gene>
    <name evidence="4" type="ORF">DESPIGER_1532</name>
</gene>
<dbReference type="PANTHER" id="PTHR37477">
    <property type="entry name" value="COBALT-PRECORRIN-5A HYDROLASE"/>
    <property type="match status" value="1"/>
</dbReference>
<accession>A0A1K1LF55</accession>
<dbReference type="Proteomes" id="UP000186323">
    <property type="component" value="Chromosome I"/>
</dbReference>
<reference evidence="5" key="1">
    <citation type="submission" date="2016-10" db="EMBL/GenBank/DDBJ databases">
        <authorList>
            <person name="Wegmann U."/>
        </authorList>
    </citation>
    <scope>NUCLEOTIDE SEQUENCE [LARGE SCALE GENOMIC DNA]</scope>
</reference>
<evidence type="ECO:0000313" key="5">
    <source>
        <dbReference type="Proteomes" id="UP000186323"/>
    </source>
</evidence>
<evidence type="ECO:0000313" key="4">
    <source>
        <dbReference type="EMBL" id="SFV73372.1"/>
    </source>
</evidence>
<proteinExistence type="predicted"/>
<dbReference type="SUPFAM" id="SSF159672">
    <property type="entry name" value="CbiG N-terminal domain-like"/>
    <property type="match status" value="1"/>
</dbReference>
<dbReference type="SUPFAM" id="SSF159664">
    <property type="entry name" value="CobE/GbiG C-terminal domain-like"/>
    <property type="match status" value="1"/>
</dbReference>
<dbReference type="Pfam" id="PF11760">
    <property type="entry name" value="CbiG_N"/>
    <property type="match status" value="1"/>
</dbReference>
<dbReference type="Pfam" id="PF01890">
    <property type="entry name" value="CbiG_C"/>
    <property type="match status" value="1"/>
</dbReference>
<name>A0A1K1LF55_9BACT</name>
<dbReference type="RefSeq" id="WP_072335049.1">
    <property type="nucleotide sequence ID" value="NZ_LT630450.1"/>
</dbReference>
<dbReference type="Gene3D" id="3.40.50.11220">
    <property type="match status" value="1"/>
</dbReference>
<feature type="region of interest" description="Disordered" evidence="1">
    <location>
        <begin position="347"/>
        <end position="366"/>
    </location>
</feature>
<dbReference type="InterPro" id="IPR038029">
    <property type="entry name" value="GbiG_N_sf"/>
</dbReference>
<sequence length="402" mass="41765">MHCTCHILSSTALPLARRLRQALAATPWRSPTGEALAECRLSAPQRFAPEDCRPFAGIMDAARQAAGSPQIFLGATGIAVRAVAPLLEHKSTDAPVLVISPDGHFVISLLAGHWGGGNSLCRHVAALLGAVPVITTATDCGGGPALDLFLQAAGLRILDWDQLPPAQACWLEGRPLPLWDPCGAVTDGDGGAFLRQEVLPEQDGPALCVHWQRLPARQGRLRVALPALVLGLGCRKGIPAPLVATAVEGLLLRHGLEPQALAALATVTEKAREPALQELARRLGLPLLTFEAAELAAVTTPHPSAAAGERFGCAPFSVCEAACLLAARQLGATATMKTDGEGILPARRGALEDGPPAGTGNGQQAEGRAGTAVRLLVEKNKVAGQLTLAVALSNTLLRRDDA</sequence>